<dbReference type="GO" id="GO:0045087">
    <property type="term" value="P:innate immune response"/>
    <property type="evidence" value="ECO:0007669"/>
    <property type="project" value="TreeGrafter"/>
</dbReference>
<evidence type="ECO:0000313" key="2">
    <source>
        <dbReference type="WBParaSite" id="Csp11.Scaffold629.g10613.t1"/>
    </source>
</evidence>
<name>A0A1I7TPY8_9PELO</name>
<dbReference type="WBParaSite" id="Csp11.Scaffold629.g10613.t1">
    <property type="protein sequence ID" value="Csp11.Scaffold629.g10613.t1"/>
    <property type="gene ID" value="Csp11.Scaffold629.g10613"/>
</dbReference>
<dbReference type="GO" id="GO:0045121">
    <property type="term" value="C:membrane raft"/>
    <property type="evidence" value="ECO:0007669"/>
    <property type="project" value="TreeGrafter"/>
</dbReference>
<keyword evidence="1" id="KW-1185">Reference proteome</keyword>
<organism evidence="1 2">
    <name type="scientific">Caenorhabditis tropicalis</name>
    <dbReference type="NCBI Taxonomy" id="1561998"/>
    <lineage>
        <taxon>Eukaryota</taxon>
        <taxon>Metazoa</taxon>
        <taxon>Ecdysozoa</taxon>
        <taxon>Nematoda</taxon>
        <taxon>Chromadorea</taxon>
        <taxon>Rhabditida</taxon>
        <taxon>Rhabditina</taxon>
        <taxon>Rhabditomorpha</taxon>
        <taxon>Rhabditoidea</taxon>
        <taxon>Rhabditidae</taxon>
        <taxon>Peloderinae</taxon>
        <taxon>Caenorhabditis</taxon>
    </lineage>
</organism>
<dbReference type="AlphaFoldDB" id="A0A1I7TPY8"/>
<dbReference type="InterPro" id="IPR005071">
    <property type="entry name" value="Glycoprotein"/>
</dbReference>
<reference evidence="2" key="1">
    <citation type="submission" date="2016-11" db="UniProtKB">
        <authorList>
            <consortium name="WormBaseParasite"/>
        </authorList>
    </citation>
    <scope>IDENTIFICATION</scope>
</reference>
<dbReference type="eggNOG" id="ENOG502TGHM">
    <property type="taxonomic scope" value="Eukaryota"/>
</dbReference>
<accession>A0A1I7TPY8</accession>
<dbReference type="Proteomes" id="UP000095282">
    <property type="component" value="Unplaced"/>
</dbReference>
<dbReference type="Pfam" id="PF03409">
    <property type="entry name" value="Glycoprotein"/>
    <property type="match status" value="1"/>
</dbReference>
<proteinExistence type="predicted"/>
<dbReference type="PANTHER" id="PTHR21733:SF3">
    <property type="entry name" value="EXTRACELLULAR PROTEIN"/>
    <property type="match status" value="1"/>
</dbReference>
<evidence type="ECO:0000313" key="1">
    <source>
        <dbReference type="Proteomes" id="UP000095282"/>
    </source>
</evidence>
<protein>
    <submittedName>
        <fullName evidence="2">CUB_2 domain-containing protein</fullName>
    </submittedName>
</protein>
<sequence length="392" mass="43810">MYICLVILVGSVLADPQIVWLNRYSSDSTNNIVTVETGGRLYLASNDSSETLKRIRILSGTSGVTLDQLPVGGIDLLSDQLVIQSALDLTTSATITGFLYATMSIQARDNTFEVIVVNGPREYHWSQANKTLVILNVQFTTSHIRPADAPDKTTLVTNVTQHQNTDLNFHYGYPDVNYTIFTENQFFENPQYVEYLQKDGNVTRERIIFESVEPIQVNLPYWYITANGPFSLQLDSFYMNFHTHNTTNVNTTGAYVLTDVWQDHFVNFVTDPTRKGWTGTLVTLDLQQPINITFANDMTVFYQAYSGSQGLKHAQVMSDMVSKTLSITAAGTRPGTLYCQYFVYTGELLPPTPSPTTNTVVQTTPTIATTTKSSESFNVLITIILFLCILMV</sequence>
<dbReference type="PANTHER" id="PTHR21733">
    <property type="entry name" value="CUB_2 DOMAIN-CONTAINING PROTEIN-RELATED-RELATED"/>
    <property type="match status" value="1"/>
</dbReference>